<dbReference type="Proteomes" id="UP000190890">
    <property type="component" value="Unassembled WGS sequence"/>
</dbReference>
<sequence>MLQGLIDKKRYSFHEGFDTWEEAIEASCKPLIDDGAIESTYVEAIISNVNKYGAYIVIAPNICIPHAQEGVVGVNETAMCFMRTKNPVHFSNDPEQDARLFFVLASTDNEVHLQNLSNMVGLIEDDAVVNKLLDAECKEDLEEIVEMLKAKCV</sequence>
<dbReference type="EMBL" id="LZZM01000143">
    <property type="protein sequence ID" value="OOM77740.1"/>
    <property type="molecule type" value="Genomic_DNA"/>
</dbReference>
<evidence type="ECO:0000256" key="1">
    <source>
        <dbReference type="ARBA" id="ARBA00004496"/>
    </source>
</evidence>
<dbReference type="PANTHER" id="PTHR36203">
    <property type="entry name" value="ASCORBATE-SPECIFIC PTS SYSTEM EIIA COMPONENT"/>
    <property type="match status" value="1"/>
</dbReference>
<dbReference type="CDD" id="cd00211">
    <property type="entry name" value="PTS_IIA_fru"/>
    <property type="match status" value="1"/>
</dbReference>
<evidence type="ECO:0000259" key="11">
    <source>
        <dbReference type="PROSITE" id="PS51094"/>
    </source>
</evidence>
<proteinExistence type="predicted"/>
<dbReference type="InterPro" id="IPR016152">
    <property type="entry name" value="PTrfase/Anion_transptr"/>
</dbReference>
<comment type="caution">
    <text evidence="12">The sequence shown here is derived from an EMBL/GenBank/DDBJ whole genome shotgun (WGS) entry which is preliminary data.</text>
</comment>
<evidence type="ECO:0000256" key="9">
    <source>
        <dbReference type="ARBA" id="ARBA00041175"/>
    </source>
</evidence>
<protein>
    <recommendedName>
        <fullName evidence="9">Ascorbate-specific PTS system EIIA component</fullName>
    </recommendedName>
    <alternativeName>
        <fullName evidence="10">Ascorbate-specific phosphotransferase enzyme IIA component</fullName>
    </alternativeName>
</protein>
<dbReference type="GO" id="GO:0016301">
    <property type="term" value="F:kinase activity"/>
    <property type="evidence" value="ECO:0007669"/>
    <property type="project" value="UniProtKB-KW"/>
</dbReference>
<dbReference type="InterPro" id="IPR002178">
    <property type="entry name" value="PTS_EIIA_type-2_dom"/>
</dbReference>
<dbReference type="GO" id="GO:0009401">
    <property type="term" value="P:phosphoenolpyruvate-dependent sugar phosphotransferase system"/>
    <property type="evidence" value="ECO:0007669"/>
    <property type="project" value="UniProtKB-KW"/>
</dbReference>
<dbReference type="STRING" id="29367.CLPUN_21750"/>
<keyword evidence="5 12" id="KW-0808">Transferase</keyword>
<keyword evidence="13" id="KW-1185">Reference proteome</keyword>
<comment type="function">
    <text evidence="8">The phosphoenolpyruvate-dependent sugar phosphotransferase system (sugar PTS), a major carbohydrate active transport system, catalyzes the phosphorylation of incoming sugar substrates concomitantly with their translocation across the cell membrane. The enzyme II UlaABC PTS system is involved in ascorbate transport.</text>
</comment>
<keyword evidence="2" id="KW-0813">Transport</keyword>
<evidence type="ECO:0000256" key="6">
    <source>
        <dbReference type="ARBA" id="ARBA00022683"/>
    </source>
</evidence>
<keyword evidence="3" id="KW-0963">Cytoplasm</keyword>
<reference evidence="12 13" key="1">
    <citation type="submission" date="2016-05" db="EMBL/GenBank/DDBJ databases">
        <title>Microbial solvent formation.</title>
        <authorList>
            <person name="Poehlein A."/>
            <person name="Montoya Solano J.D."/>
            <person name="Flitsch S."/>
            <person name="Krabben P."/>
            <person name="Duerre P."/>
            <person name="Daniel R."/>
        </authorList>
    </citation>
    <scope>NUCLEOTIDE SEQUENCE [LARGE SCALE GENOMIC DNA]</scope>
    <source>
        <strain evidence="12 13">DSM 2619</strain>
    </source>
</reference>
<dbReference type="Gene3D" id="3.40.930.10">
    <property type="entry name" value="Mannitol-specific EII, Chain A"/>
    <property type="match status" value="1"/>
</dbReference>
<dbReference type="PROSITE" id="PS51094">
    <property type="entry name" value="PTS_EIIA_TYPE_2"/>
    <property type="match status" value="1"/>
</dbReference>
<feature type="domain" description="PTS EIIA type-2" evidence="11">
    <location>
        <begin position="4"/>
        <end position="151"/>
    </location>
</feature>
<accession>A0A1S8TIW1</accession>
<keyword evidence="4" id="KW-0597">Phosphoprotein</keyword>
<dbReference type="GO" id="GO:0005737">
    <property type="term" value="C:cytoplasm"/>
    <property type="evidence" value="ECO:0007669"/>
    <property type="project" value="UniProtKB-SubCell"/>
</dbReference>
<name>A0A1S8TIW1_9CLOT</name>
<organism evidence="12 13">
    <name type="scientific">Clostridium puniceum</name>
    <dbReference type="NCBI Taxonomy" id="29367"/>
    <lineage>
        <taxon>Bacteria</taxon>
        <taxon>Bacillati</taxon>
        <taxon>Bacillota</taxon>
        <taxon>Clostridia</taxon>
        <taxon>Eubacteriales</taxon>
        <taxon>Clostridiaceae</taxon>
        <taxon>Clostridium</taxon>
    </lineage>
</organism>
<gene>
    <name evidence="12" type="primary">ulaC</name>
    <name evidence="12" type="ORF">CLPUN_21750</name>
</gene>
<dbReference type="SUPFAM" id="SSF55804">
    <property type="entry name" value="Phoshotransferase/anion transport protein"/>
    <property type="match status" value="1"/>
</dbReference>
<evidence type="ECO:0000256" key="3">
    <source>
        <dbReference type="ARBA" id="ARBA00022490"/>
    </source>
</evidence>
<evidence type="ECO:0000256" key="10">
    <source>
        <dbReference type="ARBA" id="ARBA00042072"/>
    </source>
</evidence>
<keyword evidence="6" id="KW-0598">Phosphotransferase system</keyword>
<evidence type="ECO:0000313" key="13">
    <source>
        <dbReference type="Proteomes" id="UP000190890"/>
    </source>
</evidence>
<dbReference type="InterPro" id="IPR051351">
    <property type="entry name" value="Ascorbate-PTS_EIIA_comp"/>
</dbReference>
<evidence type="ECO:0000256" key="5">
    <source>
        <dbReference type="ARBA" id="ARBA00022679"/>
    </source>
</evidence>
<comment type="subcellular location">
    <subcellularLocation>
        <location evidence="1">Cytoplasm</location>
    </subcellularLocation>
</comment>
<evidence type="ECO:0000256" key="2">
    <source>
        <dbReference type="ARBA" id="ARBA00022448"/>
    </source>
</evidence>
<dbReference type="PANTHER" id="PTHR36203:SF1">
    <property type="entry name" value="ASCORBATE-SPECIFIC PTS SYSTEM EIIA COMPONENT"/>
    <property type="match status" value="1"/>
</dbReference>
<dbReference type="RefSeq" id="WP_077847322.1">
    <property type="nucleotide sequence ID" value="NZ_LZZM01000143.1"/>
</dbReference>
<evidence type="ECO:0000256" key="7">
    <source>
        <dbReference type="ARBA" id="ARBA00022777"/>
    </source>
</evidence>
<evidence type="ECO:0000256" key="4">
    <source>
        <dbReference type="ARBA" id="ARBA00022553"/>
    </source>
</evidence>
<evidence type="ECO:0000313" key="12">
    <source>
        <dbReference type="EMBL" id="OOM77740.1"/>
    </source>
</evidence>
<dbReference type="AlphaFoldDB" id="A0A1S8TIW1"/>
<dbReference type="OrthoDB" id="369398at2"/>
<dbReference type="Pfam" id="PF00359">
    <property type="entry name" value="PTS_EIIA_2"/>
    <property type="match status" value="1"/>
</dbReference>
<evidence type="ECO:0000256" key="8">
    <source>
        <dbReference type="ARBA" id="ARBA00037387"/>
    </source>
</evidence>
<keyword evidence="7" id="KW-0418">Kinase</keyword>